<feature type="compositionally biased region" description="Low complexity" evidence="1">
    <location>
        <begin position="184"/>
        <end position="203"/>
    </location>
</feature>
<evidence type="ECO:0000256" key="1">
    <source>
        <dbReference type="SAM" id="MobiDB-lite"/>
    </source>
</evidence>
<dbReference type="Pfam" id="PF12172">
    <property type="entry name" value="zf-ChsH2"/>
    <property type="match status" value="1"/>
</dbReference>
<sequence length="335" mass="36677">MTTTTTVTGEDTLLAALRAFVGQEATPVRHAQEPVNRAMIRHFVEAMGDENPVYLDAEAAAANGRDGIVAPPAMLSTWLMVGYKAHLAARSGPAADTAMARLLALLDEAGFTGVVATNDEQTYHRELREGDQLSMRTVIVEISPRKQTGLGPGYFITTARTYVDQHGEVVAEQRFRILRFSPAAAKPSPADPSPADASAADPAQRPKPFVTRDNEFWFAAARERRLVIQACDACGRLRHPPSPACPHCRSFDWHEVTASGRGSVHSFVVSHHPKAPGFDYPLTVVLIDLEEGTRLVADFAGDPAEVRIGMPVEIDWLTYDDELTLPRARARREEM</sequence>
<dbReference type="InterPro" id="IPR029069">
    <property type="entry name" value="HotDog_dom_sf"/>
</dbReference>
<dbReference type="PANTHER" id="PTHR34075">
    <property type="entry name" value="BLR3430 PROTEIN"/>
    <property type="match status" value="1"/>
</dbReference>
<organism evidence="5 6">
    <name type="scientific">Dactylosporangium salmoneum</name>
    <dbReference type="NCBI Taxonomy" id="53361"/>
    <lineage>
        <taxon>Bacteria</taxon>
        <taxon>Bacillati</taxon>
        <taxon>Actinomycetota</taxon>
        <taxon>Actinomycetes</taxon>
        <taxon>Micromonosporales</taxon>
        <taxon>Micromonosporaceae</taxon>
        <taxon>Dactylosporangium</taxon>
    </lineage>
</organism>
<dbReference type="Pfam" id="PF01796">
    <property type="entry name" value="OB_ChsH2_C"/>
    <property type="match status" value="1"/>
</dbReference>
<comment type="caution">
    <text evidence="5">The sequence shown here is derived from an EMBL/GenBank/DDBJ whole genome shotgun (WGS) entry which is preliminary data.</text>
</comment>
<feature type="domain" description="ChsH2 rubredoxin-like zinc ribbon" evidence="3">
    <location>
        <begin position="218"/>
        <end position="253"/>
    </location>
</feature>
<feature type="domain" description="ChsH2 C-terminal OB-fold" evidence="2">
    <location>
        <begin position="255"/>
        <end position="316"/>
    </location>
</feature>
<dbReference type="Proteomes" id="UP001501444">
    <property type="component" value="Unassembled WGS sequence"/>
</dbReference>
<evidence type="ECO:0000259" key="2">
    <source>
        <dbReference type="Pfam" id="PF01796"/>
    </source>
</evidence>
<dbReference type="RefSeq" id="WP_344615120.1">
    <property type="nucleotide sequence ID" value="NZ_BAAARV010000046.1"/>
</dbReference>
<accession>A0ABN3GQK6</accession>
<dbReference type="InterPro" id="IPR039569">
    <property type="entry name" value="FAS1-like_DH_region"/>
</dbReference>
<gene>
    <name evidence="5" type="ORF">GCM10010170_052000</name>
</gene>
<dbReference type="InterPro" id="IPR022002">
    <property type="entry name" value="ChsH2_Znr"/>
</dbReference>
<dbReference type="Pfam" id="PF13452">
    <property type="entry name" value="FAS1_DH_region"/>
    <property type="match status" value="1"/>
</dbReference>
<evidence type="ECO:0000313" key="5">
    <source>
        <dbReference type="EMBL" id="GAA2358360.1"/>
    </source>
</evidence>
<proteinExistence type="predicted"/>
<evidence type="ECO:0000313" key="6">
    <source>
        <dbReference type="Proteomes" id="UP001501444"/>
    </source>
</evidence>
<dbReference type="CDD" id="cd03441">
    <property type="entry name" value="R_hydratase_like"/>
    <property type="match status" value="1"/>
</dbReference>
<dbReference type="EMBL" id="BAAARV010000046">
    <property type="protein sequence ID" value="GAA2358360.1"/>
    <property type="molecule type" value="Genomic_DNA"/>
</dbReference>
<dbReference type="Gene3D" id="3.10.129.10">
    <property type="entry name" value="Hotdog Thioesterase"/>
    <property type="match status" value="1"/>
</dbReference>
<protein>
    <submittedName>
        <fullName evidence="5">OB-fold domain-containing protein</fullName>
    </submittedName>
</protein>
<dbReference type="InterPro" id="IPR052513">
    <property type="entry name" value="Thioester_dehydratase-like"/>
</dbReference>
<feature type="domain" description="FAS1-like dehydratase" evidence="4">
    <location>
        <begin position="20"/>
        <end position="173"/>
    </location>
</feature>
<evidence type="ECO:0000259" key="3">
    <source>
        <dbReference type="Pfam" id="PF12172"/>
    </source>
</evidence>
<feature type="region of interest" description="Disordered" evidence="1">
    <location>
        <begin position="184"/>
        <end position="208"/>
    </location>
</feature>
<keyword evidence="6" id="KW-1185">Reference proteome</keyword>
<dbReference type="SUPFAM" id="SSF54637">
    <property type="entry name" value="Thioesterase/thiol ester dehydrase-isomerase"/>
    <property type="match status" value="1"/>
</dbReference>
<dbReference type="InterPro" id="IPR012340">
    <property type="entry name" value="NA-bd_OB-fold"/>
</dbReference>
<evidence type="ECO:0000259" key="4">
    <source>
        <dbReference type="Pfam" id="PF13452"/>
    </source>
</evidence>
<dbReference type="PANTHER" id="PTHR34075:SF5">
    <property type="entry name" value="BLR3430 PROTEIN"/>
    <property type="match status" value="1"/>
</dbReference>
<dbReference type="Gene3D" id="6.10.30.10">
    <property type="match status" value="1"/>
</dbReference>
<dbReference type="SUPFAM" id="SSF50249">
    <property type="entry name" value="Nucleic acid-binding proteins"/>
    <property type="match status" value="1"/>
</dbReference>
<dbReference type="InterPro" id="IPR002878">
    <property type="entry name" value="ChsH2_C"/>
</dbReference>
<reference evidence="5 6" key="1">
    <citation type="journal article" date="2019" name="Int. J. Syst. Evol. Microbiol.">
        <title>The Global Catalogue of Microorganisms (GCM) 10K type strain sequencing project: providing services to taxonomists for standard genome sequencing and annotation.</title>
        <authorList>
            <consortium name="The Broad Institute Genomics Platform"/>
            <consortium name="The Broad Institute Genome Sequencing Center for Infectious Disease"/>
            <person name="Wu L."/>
            <person name="Ma J."/>
        </authorList>
    </citation>
    <scope>NUCLEOTIDE SEQUENCE [LARGE SCALE GENOMIC DNA]</scope>
    <source>
        <strain evidence="5 6">JCM 3272</strain>
    </source>
</reference>
<name>A0ABN3GQK6_9ACTN</name>